<keyword evidence="7" id="KW-1185">Reference proteome</keyword>
<dbReference type="RefSeq" id="WP_183469090.1">
    <property type="nucleotide sequence ID" value="NZ_JACIBX010000001.1"/>
</dbReference>
<protein>
    <submittedName>
        <fullName evidence="6">Mono/diheme cytochrome c family protein</fullName>
    </submittedName>
</protein>
<dbReference type="SUPFAM" id="SSF46626">
    <property type="entry name" value="Cytochrome c"/>
    <property type="match status" value="2"/>
</dbReference>
<evidence type="ECO:0000256" key="1">
    <source>
        <dbReference type="ARBA" id="ARBA00022617"/>
    </source>
</evidence>
<sequence length="296" mass="31236">MIARALGAGAAIILLGAAGVWVITAPEPLPAAMIEGPPGDAQRGAAIFAAAGCAACHIAPEAEIDDAPVLSGGRAFASPFGTFHAPNISPSPQGVGDWSDAEIMDAVMRGVAPSGAHYYPALPYTAYALVEPQDMRDLIAHLRTLPPSEAESLPHELPFPFSIRRMVGIWKRLNMSEDWTLEGEISPQATRGRYIAEALAHCGECHTPRGPLGGLDRSRWLAGAENPSGDGRIPNITPAGLDWSEEDIAYYLESGFTPDFDTAGGEMALVVEEMGRLTAEDRAAVAAYLKSVPPVE</sequence>
<dbReference type="Gene3D" id="1.10.760.10">
    <property type="entry name" value="Cytochrome c-like domain"/>
    <property type="match status" value="2"/>
</dbReference>
<feature type="domain" description="Cytochrome c" evidence="5">
    <location>
        <begin position="39"/>
        <end position="146"/>
    </location>
</feature>
<evidence type="ECO:0000313" key="7">
    <source>
        <dbReference type="Proteomes" id="UP000576152"/>
    </source>
</evidence>
<feature type="domain" description="Cytochrome c" evidence="5">
    <location>
        <begin position="187"/>
        <end position="293"/>
    </location>
</feature>
<evidence type="ECO:0000256" key="3">
    <source>
        <dbReference type="ARBA" id="ARBA00023004"/>
    </source>
</evidence>
<dbReference type="PROSITE" id="PS51007">
    <property type="entry name" value="CYTC"/>
    <property type="match status" value="2"/>
</dbReference>
<dbReference type="Proteomes" id="UP000576152">
    <property type="component" value="Unassembled WGS sequence"/>
</dbReference>
<gene>
    <name evidence="6" type="ORF">FHS00_000245</name>
</gene>
<reference evidence="6 7" key="1">
    <citation type="submission" date="2020-08" db="EMBL/GenBank/DDBJ databases">
        <title>Genomic Encyclopedia of Type Strains, Phase III (KMG-III): the genomes of soil and plant-associated and newly described type strains.</title>
        <authorList>
            <person name="Whitman W."/>
        </authorList>
    </citation>
    <scope>NUCLEOTIDE SEQUENCE [LARGE SCALE GENOMIC DNA]</scope>
    <source>
        <strain evidence="6 7">CECT 8572</strain>
    </source>
</reference>
<dbReference type="PANTHER" id="PTHR35008:SF8">
    <property type="entry name" value="ALCOHOL DEHYDROGENASE CYTOCHROME C SUBUNIT"/>
    <property type="match status" value="1"/>
</dbReference>
<evidence type="ECO:0000256" key="4">
    <source>
        <dbReference type="PROSITE-ProRule" id="PRU00433"/>
    </source>
</evidence>
<dbReference type="InterPro" id="IPR009056">
    <property type="entry name" value="Cyt_c-like_dom"/>
</dbReference>
<dbReference type="InterPro" id="IPR036909">
    <property type="entry name" value="Cyt_c-like_dom_sf"/>
</dbReference>
<name>A0ABR6HJH3_9RHOB</name>
<accession>A0ABR6HJH3</accession>
<dbReference type="PANTHER" id="PTHR35008">
    <property type="entry name" value="BLL4482 PROTEIN-RELATED"/>
    <property type="match status" value="1"/>
</dbReference>
<organism evidence="6 7">
    <name type="scientific">Limimaricola variabilis</name>
    <dbReference type="NCBI Taxonomy" id="1492771"/>
    <lineage>
        <taxon>Bacteria</taxon>
        <taxon>Pseudomonadati</taxon>
        <taxon>Pseudomonadota</taxon>
        <taxon>Alphaproteobacteria</taxon>
        <taxon>Rhodobacterales</taxon>
        <taxon>Paracoccaceae</taxon>
        <taxon>Limimaricola</taxon>
    </lineage>
</organism>
<dbReference type="Pfam" id="PF00034">
    <property type="entry name" value="Cytochrom_C"/>
    <property type="match status" value="2"/>
</dbReference>
<keyword evidence="1 4" id="KW-0349">Heme</keyword>
<evidence type="ECO:0000313" key="6">
    <source>
        <dbReference type="EMBL" id="MBB3710692.1"/>
    </source>
</evidence>
<proteinExistence type="predicted"/>
<evidence type="ECO:0000256" key="2">
    <source>
        <dbReference type="ARBA" id="ARBA00022723"/>
    </source>
</evidence>
<dbReference type="EMBL" id="JACIBX010000001">
    <property type="protein sequence ID" value="MBB3710692.1"/>
    <property type="molecule type" value="Genomic_DNA"/>
</dbReference>
<keyword evidence="3 4" id="KW-0408">Iron</keyword>
<keyword evidence="2 4" id="KW-0479">Metal-binding</keyword>
<dbReference type="InterPro" id="IPR051459">
    <property type="entry name" value="Cytochrome_c-type_DH"/>
</dbReference>
<evidence type="ECO:0000259" key="5">
    <source>
        <dbReference type="PROSITE" id="PS51007"/>
    </source>
</evidence>
<comment type="caution">
    <text evidence="6">The sequence shown here is derived from an EMBL/GenBank/DDBJ whole genome shotgun (WGS) entry which is preliminary data.</text>
</comment>